<comment type="similarity">
    <text evidence="2 14">Belongs to the UppP family.</text>
</comment>
<evidence type="ECO:0000256" key="7">
    <source>
        <dbReference type="ARBA" id="ARBA00022801"/>
    </source>
</evidence>
<keyword evidence="14" id="KW-0573">Peptidoglycan synthesis</keyword>
<feature type="transmembrane region" description="Helical" evidence="14">
    <location>
        <begin position="6"/>
        <end position="29"/>
    </location>
</feature>
<comment type="subcellular location">
    <subcellularLocation>
        <location evidence="1 14">Cell membrane</location>
        <topology evidence="1 14">Multi-pass membrane protein</topology>
    </subcellularLocation>
</comment>
<dbReference type="GO" id="GO:0046677">
    <property type="term" value="P:response to antibiotic"/>
    <property type="evidence" value="ECO:0007669"/>
    <property type="project" value="UniProtKB-UniRule"/>
</dbReference>
<dbReference type="GO" id="GO:0005886">
    <property type="term" value="C:plasma membrane"/>
    <property type="evidence" value="ECO:0007669"/>
    <property type="project" value="UniProtKB-SubCell"/>
</dbReference>
<dbReference type="PANTHER" id="PTHR30622:SF4">
    <property type="entry name" value="UNDECAPRENYL-DIPHOSPHATASE"/>
    <property type="match status" value="1"/>
</dbReference>
<dbReference type="OrthoDB" id="9808289at2"/>
<dbReference type="EC" id="3.6.1.27" evidence="3 14"/>
<keyword evidence="7 14" id="KW-0378">Hydrolase</keyword>
<feature type="transmembrane region" description="Helical" evidence="14">
    <location>
        <begin position="85"/>
        <end position="105"/>
    </location>
</feature>
<dbReference type="GO" id="GO:0009252">
    <property type="term" value="P:peptidoglycan biosynthetic process"/>
    <property type="evidence" value="ECO:0007669"/>
    <property type="project" value="UniProtKB-KW"/>
</dbReference>
<dbReference type="GO" id="GO:0008360">
    <property type="term" value="P:regulation of cell shape"/>
    <property type="evidence" value="ECO:0007669"/>
    <property type="project" value="UniProtKB-KW"/>
</dbReference>
<keyword evidence="10 14" id="KW-0046">Antibiotic resistance</keyword>
<keyword evidence="9 14" id="KW-0472">Membrane</keyword>
<dbReference type="GO" id="GO:0050380">
    <property type="term" value="F:undecaprenyl-diphosphatase activity"/>
    <property type="evidence" value="ECO:0007669"/>
    <property type="project" value="UniProtKB-UniRule"/>
</dbReference>
<dbReference type="InterPro" id="IPR003824">
    <property type="entry name" value="UppP"/>
</dbReference>
<keyword evidence="8 14" id="KW-1133">Transmembrane helix</keyword>
<keyword evidence="5 14" id="KW-1003">Cell membrane</keyword>
<feature type="transmembrane region" description="Helical" evidence="14">
    <location>
        <begin position="41"/>
        <end position="59"/>
    </location>
</feature>
<dbReference type="AlphaFoldDB" id="A0A251X414"/>
<evidence type="ECO:0000313" key="16">
    <source>
        <dbReference type="Proteomes" id="UP000194798"/>
    </source>
</evidence>
<evidence type="ECO:0000256" key="2">
    <source>
        <dbReference type="ARBA" id="ARBA00010621"/>
    </source>
</evidence>
<evidence type="ECO:0000256" key="14">
    <source>
        <dbReference type="HAMAP-Rule" id="MF_01006"/>
    </source>
</evidence>
<evidence type="ECO:0000256" key="5">
    <source>
        <dbReference type="ARBA" id="ARBA00022475"/>
    </source>
</evidence>
<evidence type="ECO:0000256" key="4">
    <source>
        <dbReference type="ARBA" id="ARBA00021581"/>
    </source>
</evidence>
<feature type="transmembrane region" description="Helical" evidence="14">
    <location>
        <begin position="216"/>
        <end position="240"/>
    </location>
</feature>
<protein>
    <recommendedName>
        <fullName evidence="4 14">Undecaprenyl-diphosphatase</fullName>
        <ecNumber evidence="3 14">3.6.1.27</ecNumber>
    </recommendedName>
    <alternativeName>
        <fullName evidence="12 14">Bacitracin resistance protein</fullName>
    </alternativeName>
    <alternativeName>
        <fullName evidence="11 14">Undecaprenyl pyrophosphate phosphatase</fullName>
    </alternativeName>
</protein>
<proteinExistence type="inferred from homology"/>
<comment type="miscellaneous">
    <text evidence="14">Bacitracin is thought to be involved in the inhibition of peptidoglycan synthesis by sequestering undecaprenyl diphosphate, thereby reducing the pool of lipid carrier available.</text>
</comment>
<dbReference type="PANTHER" id="PTHR30622">
    <property type="entry name" value="UNDECAPRENYL-DIPHOSPHATASE"/>
    <property type="match status" value="1"/>
</dbReference>
<evidence type="ECO:0000256" key="12">
    <source>
        <dbReference type="ARBA" id="ARBA00032932"/>
    </source>
</evidence>
<dbReference type="GO" id="GO:0071555">
    <property type="term" value="P:cell wall organization"/>
    <property type="evidence" value="ECO:0007669"/>
    <property type="project" value="UniProtKB-KW"/>
</dbReference>
<dbReference type="Pfam" id="PF02673">
    <property type="entry name" value="BacA"/>
    <property type="match status" value="1"/>
</dbReference>
<gene>
    <name evidence="14" type="primary">uppP</name>
    <name evidence="15" type="ORF">TPSD3_16600</name>
</gene>
<evidence type="ECO:0000256" key="10">
    <source>
        <dbReference type="ARBA" id="ARBA00023251"/>
    </source>
</evidence>
<dbReference type="NCBIfam" id="NF001393">
    <property type="entry name" value="PRK00281.2-4"/>
    <property type="match status" value="1"/>
</dbReference>
<name>A0A251X414_9GAMM</name>
<comment type="catalytic activity">
    <reaction evidence="13 14">
        <text>di-trans,octa-cis-undecaprenyl diphosphate + H2O = di-trans,octa-cis-undecaprenyl phosphate + phosphate + H(+)</text>
        <dbReference type="Rhea" id="RHEA:28094"/>
        <dbReference type="ChEBI" id="CHEBI:15377"/>
        <dbReference type="ChEBI" id="CHEBI:15378"/>
        <dbReference type="ChEBI" id="CHEBI:43474"/>
        <dbReference type="ChEBI" id="CHEBI:58405"/>
        <dbReference type="ChEBI" id="CHEBI:60392"/>
        <dbReference type="EC" id="3.6.1.27"/>
    </reaction>
</comment>
<dbReference type="Proteomes" id="UP000194798">
    <property type="component" value="Unassembled WGS sequence"/>
</dbReference>
<dbReference type="HAMAP" id="MF_01006">
    <property type="entry name" value="Undec_diphosphatase"/>
    <property type="match status" value="1"/>
</dbReference>
<evidence type="ECO:0000256" key="13">
    <source>
        <dbReference type="ARBA" id="ARBA00047594"/>
    </source>
</evidence>
<feature type="transmembrane region" description="Helical" evidence="14">
    <location>
        <begin position="247"/>
        <end position="266"/>
    </location>
</feature>
<evidence type="ECO:0000256" key="8">
    <source>
        <dbReference type="ARBA" id="ARBA00022989"/>
    </source>
</evidence>
<dbReference type="RefSeq" id="WP_086489691.1">
    <property type="nucleotide sequence ID" value="NZ_MSLT01000024.1"/>
</dbReference>
<keyword evidence="6 14" id="KW-0812">Transmembrane</keyword>
<evidence type="ECO:0000256" key="6">
    <source>
        <dbReference type="ARBA" id="ARBA00022692"/>
    </source>
</evidence>
<reference evidence="15 16" key="1">
    <citation type="submission" date="2016-12" db="EMBL/GenBank/DDBJ databases">
        <title>Thioflexothrix psekupsii D3 genome sequencing and assembly.</title>
        <authorList>
            <person name="Fomenkov A."/>
            <person name="Vincze T."/>
            <person name="Grabovich M."/>
            <person name="Anton B.P."/>
            <person name="Dubinina G."/>
            <person name="Orlova M."/>
            <person name="Belousova E."/>
            <person name="Roberts R.J."/>
        </authorList>
    </citation>
    <scope>NUCLEOTIDE SEQUENCE [LARGE SCALE GENOMIC DNA]</scope>
    <source>
        <strain evidence="15">D3</strain>
    </source>
</reference>
<keyword evidence="14" id="KW-0961">Cell wall biogenesis/degradation</keyword>
<keyword evidence="14" id="KW-0133">Cell shape</keyword>
<evidence type="ECO:0000256" key="9">
    <source>
        <dbReference type="ARBA" id="ARBA00023136"/>
    </source>
</evidence>
<evidence type="ECO:0000256" key="1">
    <source>
        <dbReference type="ARBA" id="ARBA00004651"/>
    </source>
</evidence>
<evidence type="ECO:0000313" key="15">
    <source>
        <dbReference type="EMBL" id="OUD11674.1"/>
    </source>
</evidence>
<organism evidence="15 16">
    <name type="scientific">Thioflexithrix psekupsensis</name>
    <dbReference type="NCBI Taxonomy" id="1570016"/>
    <lineage>
        <taxon>Bacteria</taxon>
        <taxon>Pseudomonadati</taxon>
        <taxon>Pseudomonadota</taxon>
        <taxon>Gammaproteobacteria</taxon>
        <taxon>Thiotrichales</taxon>
        <taxon>Thioflexithrix</taxon>
    </lineage>
</organism>
<comment type="caution">
    <text evidence="15">The sequence shown here is derived from an EMBL/GenBank/DDBJ whole genome shotgun (WGS) entry which is preliminary data.</text>
</comment>
<evidence type="ECO:0000256" key="3">
    <source>
        <dbReference type="ARBA" id="ARBA00012374"/>
    </source>
</evidence>
<dbReference type="EMBL" id="MSLT01000024">
    <property type="protein sequence ID" value="OUD11674.1"/>
    <property type="molecule type" value="Genomic_DNA"/>
</dbReference>
<comment type="function">
    <text evidence="14">Catalyzes the dephosphorylation of undecaprenyl diphosphate (UPP). Confers resistance to bacitracin.</text>
</comment>
<feature type="transmembrane region" description="Helical" evidence="14">
    <location>
        <begin position="190"/>
        <end position="210"/>
    </location>
</feature>
<feature type="transmembrane region" description="Helical" evidence="14">
    <location>
        <begin position="112"/>
        <end position="131"/>
    </location>
</feature>
<keyword evidence="16" id="KW-1185">Reference proteome</keyword>
<evidence type="ECO:0000256" key="11">
    <source>
        <dbReference type="ARBA" id="ARBA00032707"/>
    </source>
</evidence>
<sequence>MDIWNIVILALVQGITEFLPISSSAHLVLLPKLLDIEDQGLAFDVALHVGSLGAVLWYFRHDLRPLFRAWWLSMRTRQLDAESRLVWGVGLATFPVLLVGAVVTLGDFEGFLRSMWLIAVANLVFAGWLWWADYYARQSRNEYSLSFYDMVLIGLAQAVAIVPGTSRSGITITVALLLGLQRTAAARFSFLLSIPVIIVAGAGESAILWTKSIPPVNWAALGLGALLSGISAYICIYLLIRLLERMSLLPFVIYRVVLGVILLLWLV</sequence>
<accession>A0A251X414</accession>